<comment type="caution">
    <text evidence="1">The sequence shown here is derived from an EMBL/GenBank/DDBJ whole genome shotgun (WGS) entry which is preliminary data.</text>
</comment>
<name>A0A2W6MXJ2_9HELI</name>
<evidence type="ECO:0000313" key="2">
    <source>
        <dbReference type="Proteomes" id="UP000249746"/>
    </source>
</evidence>
<dbReference type="EMBL" id="NBIU01000005">
    <property type="protein sequence ID" value="PZT48651.1"/>
    <property type="molecule type" value="Genomic_DNA"/>
</dbReference>
<protein>
    <submittedName>
        <fullName evidence="1">Uncharacterized protein</fullName>
    </submittedName>
</protein>
<gene>
    <name evidence="1" type="ORF">B6S12_03180</name>
</gene>
<dbReference type="RefSeq" id="WP_111229372.1">
    <property type="nucleotide sequence ID" value="NZ_NBIU01000005.1"/>
</dbReference>
<dbReference type="AlphaFoldDB" id="A0A2W6MXJ2"/>
<reference evidence="1 2" key="1">
    <citation type="submission" date="2017-03" db="EMBL/GenBank/DDBJ databases">
        <title>Genomic and clinical evidence uncovers the enterohepatic species Helicobacter valdiviensis as a potential human intestinal pathogen.</title>
        <authorList>
            <person name="Fresia P."/>
            <person name="Jara R."/>
            <person name="Sierra R."/>
            <person name="Ferres I."/>
            <person name="Greif G."/>
            <person name="Iraola G."/>
            <person name="Collado L."/>
        </authorList>
    </citation>
    <scope>NUCLEOTIDE SEQUENCE [LARGE SCALE GENOMIC DNA]</scope>
    <source>
        <strain evidence="1 2">WBE14</strain>
    </source>
</reference>
<sequence>MKNLKVFSKDMSNVHISKAVELARELEIYGEYELVAQFEKQDKKEDCLSVIAGAIKKRLESEVPSFSIHDDIIKIDTLEIIRILNKFCMAFLGYLSKNTISLLEDAVDKHLQNTKSVIGFDLKADVGIVPPLIHKTCKHTQGIVRVLESFGLTLAYCYCEDVSNPIYHRQKAMYGDCLYFYMFDIKVIVSSYNLPLYRLKKVPQILYINHVFNSVLKYLCWKKEEKYFYNAILEYRLLRCHYSLCHTKSEKKLLKLALEKYKISEHKIIKSGYPSFDESYKSFNFLNKTIGSGGGGNIC</sequence>
<evidence type="ECO:0000313" key="1">
    <source>
        <dbReference type="EMBL" id="PZT48651.1"/>
    </source>
</evidence>
<accession>A0A2W6MXJ2</accession>
<organism evidence="1 2">
    <name type="scientific">Helicobacter valdiviensis</name>
    <dbReference type="NCBI Taxonomy" id="1458358"/>
    <lineage>
        <taxon>Bacteria</taxon>
        <taxon>Pseudomonadati</taxon>
        <taxon>Campylobacterota</taxon>
        <taxon>Epsilonproteobacteria</taxon>
        <taxon>Campylobacterales</taxon>
        <taxon>Helicobacteraceae</taxon>
        <taxon>Helicobacter</taxon>
    </lineage>
</organism>
<dbReference type="Proteomes" id="UP000249746">
    <property type="component" value="Unassembled WGS sequence"/>
</dbReference>
<keyword evidence="2" id="KW-1185">Reference proteome</keyword>
<proteinExistence type="predicted"/>